<keyword evidence="3 7" id="KW-1133">Transmembrane helix</keyword>
<dbReference type="EMBL" id="CP047616">
    <property type="protein sequence ID" value="QIW54503.1"/>
    <property type="molecule type" value="Genomic_DNA"/>
</dbReference>
<dbReference type="GO" id="GO:0005886">
    <property type="term" value="C:plasma membrane"/>
    <property type="evidence" value="ECO:0007669"/>
    <property type="project" value="UniProtKB-SubCell"/>
</dbReference>
<keyword evidence="1 7" id="KW-1003">Cell membrane</keyword>
<dbReference type="Gene3D" id="3.30.1490.480">
    <property type="entry name" value="Endolytic murein transglycosylase"/>
    <property type="match status" value="1"/>
</dbReference>
<evidence type="ECO:0000313" key="9">
    <source>
        <dbReference type="EMBL" id="QIW54503.1"/>
    </source>
</evidence>
<dbReference type="PANTHER" id="PTHR30518:SF2">
    <property type="entry name" value="ENDOLYTIC MUREIN TRANSGLYCOSYLASE"/>
    <property type="match status" value="1"/>
</dbReference>
<proteinExistence type="inferred from homology"/>
<comment type="catalytic activity">
    <reaction evidence="7">
        <text>a peptidoglycan chain = a peptidoglycan chain with N-acetyl-1,6-anhydromuramyl-[peptide] at the reducing end + a peptidoglycan chain with N-acetylglucosamine at the non-reducing end.</text>
        <dbReference type="EC" id="4.2.2.29"/>
    </reaction>
</comment>
<dbReference type="InterPro" id="IPR003770">
    <property type="entry name" value="MLTG-like"/>
</dbReference>
<evidence type="ECO:0000256" key="2">
    <source>
        <dbReference type="ARBA" id="ARBA00022692"/>
    </source>
</evidence>
<feature type="region of interest" description="Disordered" evidence="8">
    <location>
        <begin position="27"/>
        <end position="108"/>
    </location>
</feature>
<feature type="compositionally biased region" description="Polar residues" evidence="8">
    <location>
        <begin position="80"/>
        <end position="89"/>
    </location>
</feature>
<dbReference type="RefSeq" id="WP_167839017.1">
    <property type="nucleotide sequence ID" value="NZ_CP047616.1"/>
</dbReference>
<dbReference type="NCBIfam" id="TIGR00247">
    <property type="entry name" value="endolytic transglycosylase MltG"/>
    <property type="match status" value="1"/>
</dbReference>
<evidence type="ECO:0000256" key="5">
    <source>
        <dbReference type="ARBA" id="ARBA00023239"/>
    </source>
</evidence>
<keyword evidence="4 7" id="KW-0472">Membrane</keyword>
<comment type="subcellular location">
    <subcellularLocation>
        <location evidence="7">Cell membrane</location>
        <topology evidence="7">Single-pass membrane protein</topology>
    </subcellularLocation>
</comment>
<reference evidence="9 10" key="1">
    <citation type="submission" date="2019-12" db="EMBL/GenBank/DDBJ databases">
        <title>Whole genome sequences of Lactococcus raffinolactis strains isolated from sewage.</title>
        <authorList>
            <person name="Ybazeta G."/>
            <person name="Ross M."/>
            <person name="Brabant-Kirwan D."/>
            <person name="Saleh M."/>
            <person name="Dillon J.A."/>
            <person name="Splinter K."/>
            <person name="Nokhbeh R."/>
        </authorList>
    </citation>
    <scope>NUCLEOTIDE SEQUENCE [LARGE SCALE GENOMIC DNA]</scope>
    <source>
        <strain evidence="9 10">Lr_19_5</strain>
    </source>
</reference>
<name>A0A6H0UI95_9LACT</name>
<dbReference type="PANTHER" id="PTHR30518">
    <property type="entry name" value="ENDOLYTIC MUREIN TRANSGLYCOSYLASE"/>
    <property type="match status" value="1"/>
</dbReference>
<evidence type="ECO:0000256" key="1">
    <source>
        <dbReference type="ARBA" id="ARBA00022475"/>
    </source>
</evidence>
<dbReference type="HAMAP" id="MF_02065">
    <property type="entry name" value="MltG"/>
    <property type="match status" value="1"/>
</dbReference>
<feature type="site" description="Important for catalytic activity" evidence="7">
    <location>
        <position position="414"/>
    </location>
</feature>
<evidence type="ECO:0000256" key="3">
    <source>
        <dbReference type="ARBA" id="ARBA00022989"/>
    </source>
</evidence>
<protein>
    <recommendedName>
        <fullName evidence="7">Endolytic murein transglycosylase</fullName>
        <ecNumber evidence="7">4.2.2.29</ecNumber>
    </recommendedName>
    <alternativeName>
        <fullName evidence="7">Peptidoglycan lytic transglycosylase</fullName>
    </alternativeName>
    <alternativeName>
        <fullName evidence="7">Peptidoglycan polymerization terminase</fullName>
    </alternativeName>
</protein>
<evidence type="ECO:0000256" key="4">
    <source>
        <dbReference type="ARBA" id="ARBA00023136"/>
    </source>
</evidence>
<feature type="compositionally biased region" description="Polar residues" evidence="8">
    <location>
        <begin position="36"/>
        <end position="46"/>
    </location>
</feature>
<dbReference type="Proteomes" id="UP000501945">
    <property type="component" value="Chromosome"/>
</dbReference>
<dbReference type="Gene3D" id="3.30.160.60">
    <property type="entry name" value="Classic Zinc Finger"/>
    <property type="match status" value="1"/>
</dbReference>
<sequence length="547" mass="60708">MVEKDTKKFERETFKDRILRQLEEASQSLDDVASETGFSESKNSSVIPEMADHTRVSDDLSMTEQADDSLFGKADRPLKSRTSASQSSREWPVESEPTFHDTPVTTEPSEVFDTANHRQSDLTFNQVAEDTSVEDTAEIKNIKKVTRRSQESYTRSTKKKSKKLAGKIIAIVVLVLFIAGGTTGFLGYKYIKSEIQPYSLTDKSTKAIEIPAGVASKEIGQILEKNHIIKNATAFQYYTKLKSLTGFKSGYYNLSPSMTLTTIAKTLQEGGTEKPVEPVLGKITIPEGFTIDQMADKISDNVLTKSDKDKTPFTKEEFLKVVTDSTFIEQMKTTYPELFESLPASDSGVKYQLEGYLFPATYEYTKKSTMTSVVEQMIATMNQNLQPYYEKIKTGPNPKTVNEILSIAALTEKEANNDADRRNVAQVFYNRMNVGMTLGSNISILYAEGKLGQKTTLAEDAAVNTSLDSPFNLYLHSGYGPGPVTNPSLSAIKAAVEPTDNNDLYFVADVTTGKVYFSETQAEHDANVQKYVNDKLENKASDTETAQ</sequence>
<dbReference type="AlphaFoldDB" id="A0A6H0UI95"/>
<dbReference type="GO" id="GO:0009252">
    <property type="term" value="P:peptidoglycan biosynthetic process"/>
    <property type="evidence" value="ECO:0007669"/>
    <property type="project" value="UniProtKB-UniRule"/>
</dbReference>
<keyword evidence="2 7" id="KW-0812">Transmembrane</keyword>
<evidence type="ECO:0000256" key="7">
    <source>
        <dbReference type="HAMAP-Rule" id="MF_02065"/>
    </source>
</evidence>
<dbReference type="GO" id="GO:0071555">
    <property type="term" value="P:cell wall organization"/>
    <property type="evidence" value="ECO:0007669"/>
    <property type="project" value="UniProtKB-KW"/>
</dbReference>
<gene>
    <name evidence="7 9" type="primary">mltG</name>
    <name evidence="9" type="ORF">GU336_10375</name>
</gene>
<comment type="function">
    <text evidence="7">Functions as a peptidoglycan terminase that cleaves nascent peptidoglycan strands endolytically to terminate their elongation.</text>
</comment>
<keyword evidence="5 7" id="KW-0456">Lyase</keyword>
<comment type="similarity">
    <text evidence="7">Belongs to the transglycosylase MltG family.</text>
</comment>
<organism evidence="9 10">
    <name type="scientific">Pseudolactococcus raffinolactis</name>
    <dbReference type="NCBI Taxonomy" id="1366"/>
    <lineage>
        <taxon>Bacteria</taxon>
        <taxon>Bacillati</taxon>
        <taxon>Bacillota</taxon>
        <taxon>Bacilli</taxon>
        <taxon>Lactobacillales</taxon>
        <taxon>Streptococcaceae</taxon>
        <taxon>Pseudolactococcus</taxon>
    </lineage>
</organism>
<dbReference type="GO" id="GO:0008932">
    <property type="term" value="F:lytic endotransglycosylase activity"/>
    <property type="evidence" value="ECO:0007669"/>
    <property type="project" value="UniProtKB-UniRule"/>
</dbReference>
<evidence type="ECO:0000256" key="6">
    <source>
        <dbReference type="ARBA" id="ARBA00023316"/>
    </source>
</evidence>
<feature type="transmembrane region" description="Helical" evidence="7">
    <location>
        <begin position="164"/>
        <end position="188"/>
    </location>
</feature>
<accession>A0A6H0UI95</accession>
<dbReference type="CDD" id="cd08010">
    <property type="entry name" value="MltG_like"/>
    <property type="match status" value="1"/>
</dbReference>
<dbReference type="Pfam" id="PF02618">
    <property type="entry name" value="YceG"/>
    <property type="match status" value="1"/>
</dbReference>
<evidence type="ECO:0000256" key="8">
    <source>
        <dbReference type="SAM" id="MobiDB-lite"/>
    </source>
</evidence>
<evidence type="ECO:0000313" key="10">
    <source>
        <dbReference type="Proteomes" id="UP000501945"/>
    </source>
</evidence>
<keyword evidence="6 7" id="KW-0961">Cell wall biogenesis/degradation</keyword>
<dbReference type="EC" id="4.2.2.29" evidence="7"/>